<sequence>MSEGPGYHQLHRRGPHGLGRQLLGIVLVLVGMFILSGVVSLVAYAAEAVLQGGPGRSVDPFDDPGPVLMGGILLGLAATIPLVLLVSWGLHGLRPGFVVSVAGRIRWRYLGGCLGLSVVAMFATLLVGSLVPSGTREQLSSTAHPVDGRVVALLVTVALLTPLQAAGEEFVFRGYLTQAFGAVFPTAVAVLLPAVLFALAHGSQSAPVFVDRLAFGIVAGLLVVLTGGLEAGIAMHMVNNWLAFGVAILTGDLGDSLQPTGGTWWTLPGTLTQSLVYLGLAVWLARRQGLATRSATAPTWGDAP</sequence>
<feature type="transmembrane region" description="Helical" evidence="1">
    <location>
        <begin position="213"/>
        <end position="234"/>
    </location>
</feature>
<dbReference type="RefSeq" id="WP_188783189.1">
    <property type="nucleotide sequence ID" value="NZ_BMNI01000002.1"/>
</dbReference>
<accession>A0ABQ2N7T7</accession>
<keyword evidence="3" id="KW-0645">Protease</keyword>
<feature type="transmembrane region" description="Helical" evidence="1">
    <location>
        <begin position="109"/>
        <end position="130"/>
    </location>
</feature>
<dbReference type="InterPro" id="IPR003675">
    <property type="entry name" value="Rce1/LyrA-like_dom"/>
</dbReference>
<feature type="transmembrane region" description="Helical" evidence="1">
    <location>
        <begin position="21"/>
        <end position="46"/>
    </location>
</feature>
<comment type="caution">
    <text evidence="3">The sequence shown here is derived from an EMBL/GenBank/DDBJ whole genome shotgun (WGS) entry which is preliminary data.</text>
</comment>
<keyword evidence="4" id="KW-1185">Reference proteome</keyword>
<gene>
    <name evidence="3" type="ORF">GCM10011584_13110</name>
</gene>
<feature type="transmembrane region" description="Helical" evidence="1">
    <location>
        <begin position="264"/>
        <end position="285"/>
    </location>
</feature>
<evidence type="ECO:0000313" key="3">
    <source>
        <dbReference type="EMBL" id="GGO87746.1"/>
    </source>
</evidence>
<dbReference type="InterPro" id="IPR052710">
    <property type="entry name" value="CAAX_protease"/>
</dbReference>
<dbReference type="PANTHER" id="PTHR36435:SF1">
    <property type="entry name" value="CAAX AMINO TERMINAL PROTEASE FAMILY PROTEIN"/>
    <property type="match status" value="1"/>
</dbReference>
<keyword evidence="1" id="KW-0812">Transmembrane</keyword>
<protein>
    <submittedName>
        <fullName evidence="3">CAAX amino protease</fullName>
    </submittedName>
</protein>
<dbReference type="Proteomes" id="UP000655410">
    <property type="component" value="Unassembled WGS sequence"/>
</dbReference>
<dbReference type="EMBL" id="BMNI01000002">
    <property type="protein sequence ID" value="GGO87746.1"/>
    <property type="molecule type" value="Genomic_DNA"/>
</dbReference>
<feature type="transmembrane region" description="Helical" evidence="1">
    <location>
        <begin position="66"/>
        <end position="88"/>
    </location>
</feature>
<evidence type="ECO:0000259" key="2">
    <source>
        <dbReference type="Pfam" id="PF02517"/>
    </source>
</evidence>
<feature type="domain" description="CAAX prenyl protease 2/Lysostaphin resistance protein A-like" evidence="2">
    <location>
        <begin position="153"/>
        <end position="242"/>
    </location>
</feature>
<name>A0ABQ2N7T7_9ACTN</name>
<organism evidence="3 4">
    <name type="scientific">Nocardioides phosphati</name>
    <dbReference type="NCBI Taxonomy" id="1867775"/>
    <lineage>
        <taxon>Bacteria</taxon>
        <taxon>Bacillati</taxon>
        <taxon>Actinomycetota</taxon>
        <taxon>Actinomycetes</taxon>
        <taxon>Propionibacteriales</taxon>
        <taxon>Nocardioidaceae</taxon>
        <taxon>Nocardioides</taxon>
    </lineage>
</organism>
<proteinExistence type="predicted"/>
<evidence type="ECO:0000313" key="4">
    <source>
        <dbReference type="Proteomes" id="UP000655410"/>
    </source>
</evidence>
<evidence type="ECO:0000256" key="1">
    <source>
        <dbReference type="SAM" id="Phobius"/>
    </source>
</evidence>
<keyword evidence="1" id="KW-1133">Transmembrane helix</keyword>
<keyword evidence="1" id="KW-0472">Membrane</keyword>
<keyword evidence="3" id="KW-0378">Hydrolase</keyword>
<dbReference type="GO" id="GO:0006508">
    <property type="term" value="P:proteolysis"/>
    <property type="evidence" value="ECO:0007669"/>
    <property type="project" value="UniProtKB-KW"/>
</dbReference>
<dbReference type="PANTHER" id="PTHR36435">
    <property type="entry name" value="SLR1288 PROTEIN"/>
    <property type="match status" value="1"/>
</dbReference>
<dbReference type="GO" id="GO:0008233">
    <property type="term" value="F:peptidase activity"/>
    <property type="evidence" value="ECO:0007669"/>
    <property type="project" value="UniProtKB-KW"/>
</dbReference>
<dbReference type="Pfam" id="PF02517">
    <property type="entry name" value="Rce1-like"/>
    <property type="match status" value="1"/>
</dbReference>
<feature type="transmembrane region" description="Helical" evidence="1">
    <location>
        <begin position="179"/>
        <end position="201"/>
    </location>
</feature>
<reference evidence="4" key="1">
    <citation type="journal article" date="2019" name="Int. J. Syst. Evol. Microbiol.">
        <title>The Global Catalogue of Microorganisms (GCM) 10K type strain sequencing project: providing services to taxonomists for standard genome sequencing and annotation.</title>
        <authorList>
            <consortium name="The Broad Institute Genomics Platform"/>
            <consortium name="The Broad Institute Genome Sequencing Center for Infectious Disease"/>
            <person name="Wu L."/>
            <person name="Ma J."/>
        </authorList>
    </citation>
    <scope>NUCLEOTIDE SEQUENCE [LARGE SCALE GENOMIC DNA]</scope>
    <source>
        <strain evidence="4">CGMCC 4.7371</strain>
    </source>
</reference>